<feature type="compositionally biased region" description="Basic and acidic residues" evidence="1">
    <location>
        <begin position="207"/>
        <end position="216"/>
    </location>
</feature>
<evidence type="ECO:0000256" key="1">
    <source>
        <dbReference type="SAM" id="MobiDB-lite"/>
    </source>
</evidence>
<accession>A0A5M3MYH7</accession>
<feature type="region of interest" description="Disordered" evidence="1">
    <location>
        <begin position="107"/>
        <end position="164"/>
    </location>
</feature>
<organism evidence="2 3">
    <name type="scientific">Coniophora puteana (strain RWD-64-598)</name>
    <name type="common">Brown rot fungus</name>
    <dbReference type="NCBI Taxonomy" id="741705"/>
    <lineage>
        <taxon>Eukaryota</taxon>
        <taxon>Fungi</taxon>
        <taxon>Dikarya</taxon>
        <taxon>Basidiomycota</taxon>
        <taxon>Agaricomycotina</taxon>
        <taxon>Agaricomycetes</taxon>
        <taxon>Agaricomycetidae</taxon>
        <taxon>Boletales</taxon>
        <taxon>Coniophorineae</taxon>
        <taxon>Coniophoraceae</taxon>
        <taxon>Coniophora</taxon>
    </lineage>
</organism>
<gene>
    <name evidence="2" type="ORF">CONPUDRAFT_151150</name>
</gene>
<evidence type="ECO:0000313" key="3">
    <source>
        <dbReference type="Proteomes" id="UP000053558"/>
    </source>
</evidence>
<feature type="compositionally biased region" description="Acidic residues" evidence="1">
    <location>
        <begin position="117"/>
        <end position="132"/>
    </location>
</feature>
<proteinExistence type="predicted"/>
<protein>
    <submittedName>
        <fullName evidence="2">Uncharacterized protein</fullName>
    </submittedName>
</protein>
<name>A0A5M3MYH7_CONPW</name>
<evidence type="ECO:0000313" key="2">
    <source>
        <dbReference type="EMBL" id="EIW84106.1"/>
    </source>
</evidence>
<dbReference type="AlphaFoldDB" id="A0A5M3MYH7"/>
<dbReference type="Proteomes" id="UP000053558">
    <property type="component" value="Unassembled WGS sequence"/>
</dbReference>
<keyword evidence="3" id="KW-1185">Reference proteome</keyword>
<dbReference type="KEGG" id="cput:CONPUDRAFT_151150"/>
<sequence length="226" mass="24165">MEGSRLVRAANASLHSNVAPTEADKEVWVPGPVLEHANPSGVQCYCEKAKIAVSETVRKRTVDIPPWHTDVLSYTPASLHEMVHEAIMHEPGPSSDFLMSVTTHACSAASSPGIDNDGSEDDVDSNEDEISDGDNNNNVEDLGLPNDERTMAAGSAGEDDVRGEADMAEAMDNVAEAMVVVSEDEAPGPATAPRREVIEVSSDEEGPSAREMHWRGVIDLTEDDSD</sequence>
<dbReference type="RefSeq" id="XP_007765907.1">
    <property type="nucleotide sequence ID" value="XM_007767717.1"/>
</dbReference>
<comment type="caution">
    <text evidence="2">The sequence shown here is derived from an EMBL/GenBank/DDBJ whole genome shotgun (WGS) entry which is preliminary data.</text>
</comment>
<feature type="region of interest" description="Disordered" evidence="1">
    <location>
        <begin position="183"/>
        <end position="226"/>
    </location>
</feature>
<dbReference type="GeneID" id="19202814"/>
<reference evidence="3" key="1">
    <citation type="journal article" date="2012" name="Science">
        <title>The Paleozoic origin of enzymatic lignin decomposition reconstructed from 31 fungal genomes.</title>
        <authorList>
            <person name="Floudas D."/>
            <person name="Binder M."/>
            <person name="Riley R."/>
            <person name="Barry K."/>
            <person name="Blanchette R.A."/>
            <person name="Henrissat B."/>
            <person name="Martinez A.T."/>
            <person name="Otillar R."/>
            <person name="Spatafora J.W."/>
            <person name="Yadav J.S."/>
            <person name="Aerts A."/>
            <person name="Benoit I."/>
            <person name="Boyd A."/>
            <person name="Carlson A."/>
            <person name="Copeland A."/>
            <person name="Coutinho P.M."/>
            <person name="de Vries R.P."/>
            <person name="Ferreira P."/>
            <person name="Findley K."/>
            <person name="Foster B."/>
            <person name="Gaskell J."/>
            <person name="Glotzer D."/>
            <person name="Gorecki P."/>
            <person name="Heitman J."/>
            <person name="Hesse C."/>
            <person name="Hori C."/>
            <person name="Igarashi K."/>
            <person name="Jurgens J.A."/>
            <person name="Kallen N."/>
            <person name="Kersten P."/>
            <person name="Kohler A."/>
            <person name="Kuees U."/>
            <person name="Kumar T.K.A."/>
            <person name="Kuo A."/>
            <person name="LaButti K."/>
            <person name="Larrondo L.F."/>
            <person name="Lindquist E."/>
            <person name="Ling A."/>
            <person name="Lombard V."/>
            <person name="Lucas S."/>
            <person name="Lundell T."/>
            <person name="Martin R."/>
            <person name="McLaughlin D.J."/>
            <person name="Morgenstern I."/>
            <person name="Morin E."/>
            <person name="Murat C."/>
            <person name="Nagy L.G."/>
            <person name="Nolan M."/>
            <person name="Ohm R.A."/>
            <person name="Patyshakuliyeva A."/>
            <person name="Rokas A."/>
            <person name="Ruiz-Duenas F.J."/>
            <person name="Sabat G."/>
            <person name="Salamov A."/>
            <person name="Samejima M."/>
            <person name="Schmutz J."/>
            <person name="Slot J.C."/>
            <person name="St John F."/>
            <person name="Stenlid J."/>
            <person name="Sun H."/>
            <person name="Sun S."/>
            <person name="Syed K."/>
            <person name="Tsang A."/>
            <person name="Wiebenga A."/>
            <person name="Young D."/>
            <person name="Pisabarro A."/>
            <person name="Eastwood D.C."/>
            <person name="Martin F."/>
            <person name="Cullen D."/>
            <person name="Grigoriev I.V."/>
            <person name="Hibbett D.S."/>
        </authorList>
    </citation>
    <scope>NUCLEOTIDE SEQUENCE [LARGE SCALE GENOMIC DNA]</scope>
    <source>
        <strain evidence="3">RWD-64-598 SS2</strain>
    </source>
</reference>
<dbReference type="EMBL" id="JH711575">
    <property type="protein sequence ID" value="EIW84106.1"/>
    <property type="molecule type" value="Genomic_DNA"/>
</dbReference>